<evidence type="ECO:0000256" key="5">
    <source>
        <dbReference type="ARBA" id="ARBA00022723"/>
    </source>
</evidence>
<feature type="zinc finger region" description="CR-type" evidence="15">
    <location>
        <begin position="144"/>
        <end position="226"/>
    </location>
</feature>
<evidence type="ECO:0000313" key="18">
    <source>
        <dbReference type="EMBL" id="PFH02211.1"/>
    </source>
</evidence>
<dbReference type="AlphaFoldDB" id="A0AB36TF41"/>
<evidence type="ECO:0000256" key="10">
    <source>
        <dbReference type="ARBA" id="ARBA00023186"/>
    </source>
</evidence>
<comment type="function">
    <text evidence="11 14">Participates actively in the response to hyperosmotic and heat shock by preventing the aggregation of stress-denatured proteins and by disaggregating proteins, also in an autonomous, DnaK-independent fashion. Unfolded proteins bind initially to DnaJ; upon interaction with the DnaJ-bound protein, DnaK hydrolyzes its bound ATP, resulting in the formation of a stable complex. GrpE releases ADP from DnaK; ATP binding to DnaK triggers the release of the substrate protein, thus completing the reaction cycle. Several rounds of ATP-dependent interactions between DnaJ, DnaK and GrpE are required for fully efficient folding. Also involved, together with DnaK and GrpE, in the DNA replication of plasmids through activation of initiation proteins.</text>
</comment>
<dbReference type="SUPFAM" id="SSF57938">
    <property type="entry name" value="DnaJ/Hsp40 cysteine-rich domain"/>
    <property type="match status" value="1"/>
</dbReference>
<dbReference type="NCBIfam" id="TIGR02349">
    <property type="entry name" value="DnaJ_bact"/>
    <property type="match status" value="1"/>
</dbReference>
<dbReference type="InterPro" id="IPR008971">
    <property type="entry name" value="HSP40/DnaJ_pept-bd"/>
</dbReference>
<dbReference type="SMR" id="A0AB36TF41"/>
<dbReference type="NCBIfam" id="NF008035">
    <property type="entry name" value="PRK10767.1"/>
    <property type="match status" value="1"/>
</dbReference>
<dbReference type="CDD" id="cd10719">
    <property type="entry name" value="DnaJ_zf"/>
    <property type="match status" value="1"/>
</dbReference>
<dbReference type="Gene3D" id="2.10.230.10">
    <property type="entry name" value="Heat shock protein DnaJ, cysteine-rich domain"/>
    <property type="match status" value="1"/>
</dbReference>
<feature type="binding site" evidence="14">
    <location>
        <position position="200"/>
    </location>
    <ligand>
        <name>Zn(2+)</name>
        <dbReference type="ChEBI" id="CHEBI:29105"/>
        <label>2</label>
    </ligand>
</feature>
<evidence type="ECO:0000256" key="6">
    <source>
        <dbReference type="ARBA" id="ARBA00022737"/>
    </source>
</evidence>
<evidence type="ECO:0000256" key="11">
    <source>
        <dbReference type="ARBA" id="ARBA00053423"/>
    </source>
</evidence>
<accession>A0AB36TF41</accession>
<evidence type="ECO:0000256" key="15">
    <source>
        <dbReference type="PROSITE-ProRule" id="PRU00546"/>
    </source>
</evidence>
<dbReference type="GO" id="GO:0031072">
    <property type="term" value="F:heat shock protein binding"/>
    <property type="evidence" value="ECO:0007669"/>
    <property type="project" value="InterPro"/>
</dbReference>
<evidence type="ECO:0000256" key="8">
    <source>
        <dbReference type="ARBA" id="ARBA00022833"/>
    </source>
</evidence>
<dbReference type="InterPro" id="IPR018253">
    <property type="entry name" value="DnaJ_domain_CS"/>
</dbReference>
<comment type="subcellular location">
    <subcellularLocation>
        <location evidence="1 14">Cytoplasm</location>
    </subcellularLocation>
</comment>
<feature type="binding site" evidence="14">
    <location>
        <position position="217"/>
    </location>
    <ligand>
        <name>Zn(2+)</name>
        <dbReference type="ChEBI" id="CHEBI:29105"/>
        <label>1</label>
    </ligand>
</feature>
<evidence type="ECO:0000256" key="13">
    <source>
        <dbReference type="ARBA" id="ARBA00067609"/>
    </source>
</evidence>
<dbReference type="GO" id="GO:0005524">
    <property type="term" value="F:ATP binding"/>
    <property type="evidence" value="ECO:0007669"/>
    <property type="project" value="InterPro"/>
</dbReference>
<dbReference type="GO" id="GO:0009408">
    <property type="term" value="P:response to heat"/>
    <property type="evidence" value="ECO:0007669"/>
    <property type="project" value="InterPro"/>
</dbReference>
<feature type="binding site" evidence="14">
    <location>
        <position position="214"/>
    </location>
    <ligand>
        <name>Zn(2+)</name>
        <dbReference type="ChEBI" id="CHEBI:29105"/>
        <label>1</label>
    </ligand>
</feature>
<dbReference type="Pfam" id="PF00226">
    <property type="entry name" value="DnaJ"/>
    <property type="match status" value="1"/>
</dbReference>
<dbReference type="InterPro" id="IPR036869">
    <property type="entry name" value="J_dom_sf"/>
</dbReference>
<dbReference type="InterPro" id="IPR001305">
    <property type="entry name" value="HSP_DnaJ_Cys-rich_dom"/>
</dbReference>
<feature type="binding site" evidence="14">
    <location>
        <position position="177"/>
    </location>
    <ligand>
        <name>Zn(2+)</name>
        <dbReference type="ChEBI" id="CHEBI:29105"/>
        <label>2</label>
    </ligand>
</feature>
<feature type="repeat" description="CXXCXGXG motif" evidence="14">
    <location>
        <begin position="157"/>
        <end position="164"/>
    </location>
</feature>
<dbReference type="PROSITE" id="PS51188">
    <property type="entry name" value="ZF_CR"/>
    <property type="match status" value="1"/>
</dbReference>
<feature type="binding site" evidence="14">
    <location>
        <position position="160"/>
    </location>
    <ligand>
        <name>Zn(2+)</name>
        <dbReference type="ChEBI" id="CHEBI:29105"/>
        <label>1</label>
    </ligand>
</feature>
<sequence length="386" mass="42087">MAGKRDYYEILGVDRGASDAEIKKAYRKLAKQYHPDMNPGDKAAEAKFKEINEAYEVLSDPQKRARYDQFGHSAFDPNGFGGGGFGGGFTGGFGDFDFGGFGDIFEAFFGSGFGTRTSSARRGPQKGADLKYSMEVSFEEAAFGTEKEVTVSRLEICPTCSGSGTKPGHQPVTCRQCNGTGQVQYKQRTPFGQIVNVRTCDVCHGEGKIITNPCETCGGKGRVRKHTKLKVRIPAGIDNGETISLRGEGEHGIKGGPSGDLFITIKVKPHPIFKRHGNDVNCEIPITFTQAALGAEIEVPTLDGKEKIVIPEGTQTGTVFKLKGKGIPFLRSSGRGDQYVKVNIEVPRKLNEKQKEVLRQFAELVGDEVHEQRKGFFNKMKDALGM</sequence>
<feature type="repeat" description="CXXCXGXG motif" evidence="14">
    <location>
        <begin position="174"/>
        <end position="181"/>
    </location>
</feature>
<dbReference type="PRINTS" id="PR00625">
    <property type="entry name" value="JDOMAIN"/>
</dbReference>
<keyword evidence="6 14" id="KW-0677">Repeat</keyword>
<dbReference type="GO" id="GO:0042026">
    <property type="term" value="P:protein refolding"/>
    <property type="evidence" value="ECO:0007669"/>
    <property type="project" value="TreeGrafter"/>
</dbReference>
<dbReference type="RefSeq" id="WP_003517016.1">
    <property type="nucleotide sequence ID" value="NZ_CP013828.1"/>
</dbReference>
<dbReference type="GeneID" id="35804632"/>
<evidence type="ECO:0000259" key="16">
    <source>
        <dbReference type="PROSITE" id="PS50076"/>
    </source>
</evidence>
<evidence type="ECO:0000256" key="3">
    <source>
        <dbReference type="ARBA" id="ARBA00022490"/>
    </source>
</evidence>
<dbReference type="InterPro" id="IPR012724">
    <property type="entry name" value="DnaJ"/>
</dbReference>
<organism evidence="18 19">
    <name type="scientific">Acetivibrio thermocellus AD2</name>
    <dbReference type="NCBI Taxonomy" id="1138384"/>
    <lineage>
        <taxon>Bacteria</taxon>
        <taxon>Bacillati</taxon>
        <taxon>Bacillota</taxon>
        <taxon>Clostridia</taxon>
        <taxon>Eubacteriales</taxon>
        <taxon>Oscillospiraceae</taxon>
        <taxon>Acetivibrio</taxon>
    </lineage>
</organism>
<dbReference type="FunFam" id="1.10.287.110:FF:000034">
    <property type="entry name" value="Chaperone protein DnaJ"/>
    <property type="match status" value="1"/>
</dbReference>
<feature type="binding site" evidence="14">
    <location>
        <position position="203"/>
    </location>
    <ligand>
        <name>Zn(2+)</name>
        <dbReference type="ChEBI" id="CHEBI:29105"/>
        <label>2</label>
    </ligand>
</feature>
<dbReference type="InterPro" id="IPR002939">
    <property type="entry name" value="DnaJ_C"/>
</dbReference>
<dbReference type="PANTHER" id="PTHR43096">
    <property type="entry name" value="DNAJ HOMOLOG 1, MITOCHONDRIAL-RELATED"/>
    <property type="match status" value="1"/>
</dbReference>
<feature type="domain" description="CR-type" evidence="17">
    <location>
        <begin position="144"/>
        <end position="226"/>
    </location>
</feature>
<keyword evidence="4 14" id="KW-0235">DNA replication</keyword>
<keyword evidence="5 14" id="KW-0479">Metal-binding</keyword>
<keyword evidence="7 14" id="KW-0863">Zinc-finger</keyword>
<evidence type="ECO:0000256" key="4">
    <source>
        <dbReference type="ARBA" id="ARBA00022705"/>
    </source>
</evidence>
<dbReference type="GO" id="GO:0006260">
    <property type="term" value="P:DNA replication"/>
    <property type="evidence" value="ECO:0007669"/>
    <property type="project" value="UniProtKB-KW"/>
</dbReference>
<dbReference type="PROSITE" id="PS50076">
    <property type="entry name" value="DNAJ_2"/>
    <property type="match status" value="1"/>
</dbReference>
<dbReference type="Gene3D" id="2.60.260.20">
    <property type="entry name" value="Urease metallochaperone UreE, N-terminal domain"/>
    <property type="match status" value="2"/>
</dbReference>
<dbReference type="CDD" id="cd06257">
    <property type="entry name" value="DnaJ"/>
    <property type="match status" value="1"/>
</dbReference>
<dbReference type="PROSITE" id="PS00636">
    <property type="entry name" value="DNAJ_1"/>
    <property type="match status" value="1"/>
</dbReference>
<dbReference type="SMART" id="SM00271">
    <property type="entry name" value="DnaJ"/>
    <property type="match status" value="1"/>
</dbReference>
<evidence type="ECO:0000256" key="9">
    <source>
        <dbReference type="ARBA" id="ARBA00023016"/>
    </source>
</evidence>
<evidence type="ECO:0000256" key="2">
    <source>
        <dbReference type="ARBA" id="ARBA00011738"/>
    </source>
</evidence>
<feature type="repeat" description="CXXCXGXG motif" evidence="14">
    <location>
        <begin position="214"/>
        <end position="221"/>
    </location>
</feature>
<evidence type="ECO:0000256" key="1">
    <source>
        <dbReference type="ARBA" id="ARBA00004496"/>
    </source>
</evidence>
<proteinExistence type="inferred from homology"/>
<evidence type="ECO:0000256" key="12">
    <source>
        <dbReference type="ARBA" id="ARBA00061004"/>
    </source>
</evidence>
<comment type="subunit">
    <text evidence="2 14">Homodimer.</text>
</comment>
<dbReference type="Proteomes" id="UP000223596">
    <property type="component" value="Unassembled WGS sequence"/>
</dbReference>
<comment type="caution">
    <text evidence="18">The sequence shown here is derived from an EMBL/GenBank/DDBJ whole genome shotgun (WGS) entry which is preliminary data.</text>
</comment>
<dbReference type="SUPFAM" id="SSF49493">
    <property type="entry name" value="HSP40/DnaJ peptide-binding domain"/>
    <property type="match status" value="2"/>
</dbReference>
<dbReference type="GO" id="GO:0005737">
    <property type="term" value="C:cytoplasm"/>
    <property type="evidence" value="ECO:0007669"/>
    <property type="project" value="UniProtKB-SubCell"/>
</dbReference>
<dbReference type="InterPro" id="IPR001623">
    <property type="entry name" value="DnaJ_domain"/>
</dbReference>
<dbReference type="GO" id="GO:0008270">
    <property type="term" value="F:zinc ion binding"/>
    <property type="evidence" value="ECO:0007669"/>
    <property type="project" value="UniProtKB-UniRule"/>
</dbReference>
<keyword evidence="10 14" id="KW-0143">Chaperone</keyword>
<dbReference type="InterPro" id="IPR036410">
    <property type="entry name" value="HSP_DnaJ_Cys-rich_dom_sf"/>
</dbReference>
<dbReference type="SUPFAM" id="SSF46565">
    <property type="entry name" value="Chaperone J-domain"/>
    <property type="match status" value="1"/>
</dbReference>
<feature type="domain" description="J" evidence="16">
    <location>
        <begin position="6"/>
        <end position="71"/>
    </location>
</feature>
<comment type="domain">
    <text evidence="14">The J domain is necessary and sufficient to stimulate DnaK ATPase activity. Zinc center 1 plays an important role in the autonomous, DnaK-independent chaperone activity of DnaJ. Zinc center 2 is essential for interaction with DnaK and for DnaJ activity.</text>
</comment>
<keyword evidence="3 14" id="KW-0963">Cytoplasm</keyword>
<dbReference type="Pfam" id="PF01556">
    <property type="entry name" value="DnaJ_C"/>
    <property type="match status" value="1"/>
</dbReference>
<comment type="similarity">
    <text evidence="12 14">Belongs to the DnaJ family.</text>
</comment>
<feature type="binding site" evidence="14">
    <location>
        <position position="174"/>
    </location>
    <ligand>
        <name>Zn(2+)</name>
        <dbReference type="ChEBI" id="CHEBI:29105"/>
        <label>2</label>
    </ligand>
</feature>
<dbReference type="CDD" id="cd10747">
    <property type="entry name" value="DnaJ_C"/>
    <property type="match status" value="1"/>
</dbReference>
<gene>
    <name evidence="14" type="primary">dnaJ</name>
    <name evidence="18" type="ORF">M972_11978</name>
</gene>
<feature type="binding site" evidence="14">
    <location>
        <position position="157"/>
    </location>
    <ligand>
        <name>Zn(2+)</name>
        <dbReference type="ChEBI" id="CHEBI:29105"/>
        <label>1</label>
    </ligand>
</feature>
<name>A0AB36TF41_ACETH</name>
<keyword evidence="8 14" id="KW-0862">Zinc</keyword>
<dbReference type="NCBIfam" id="NF010870">
    <property type="entry name" value="PRK14277.1"/>
    <property type="match status" value="1"/>
</dbReference>
<dbReference type="Pfam" id="PF00684">
    <property type="entry name" value="DnaJ_CXXCXGXG"/>
    <property type="match status" value="1"/>
</dbReference>
<evidence type="ECO:0000259" key="17">
    <source>
        <dbReference type="PROSITE" id="PS51188"/>
    </source>
</evidence>
<dbReference type="Gene3D" id="1.10.287.110">
    <property type="entry name" value="DnaJ domain"/>
    <property type="match status" value="1"/>
</dbReference>
<keyword evidence="9 14" id="KW-0346">Stress response</keyword>
<dbReference type="FunFam" id="2.60.260.20:FF:000004">
    <property type="entry name" value="Molecular chaperone DnaJ"/>
    <property type="match status" value="1"/>
</dbReference>
<evidence type="ECO:0000313" key="19">
    <source>
        <dbReference type="Proteomes" id="UP000223596"/>
    </source>
</evidence>
<dbReference type="EMBL" id="PDBW01000001">
    <property type="protein sequence ID" value="PFH02211.1"/>
    <property type="molecule type" value="Genomic_DNA"/>
</dbReference>
<comment type="cofactor">
    <cofactor evidence="14">
        <name>Zn(2+)</name>
        <dbReference type="ChEBI" id="CHEBI:29105"/>
    </cofactor>
    <text evidence="14">Binds 2 Zn(2+) ions per monomer.</text>
</comment>
<reference evidence="18 19" key="1">
    <citation type="submission" date="2017-09" db="EMBL/GenBank/DDBJ databases">
        <title>Evaluation of Pacific Biosciences Sequencing Technology to Finishing C. thermocellum Genome Sequences.</title>
        <authorList>
            <person name="Brown S."/>
        </authorList>
    </citation>
    <scope>NUCLEOTIDE SEQUENCE [LARGE SCALE GENOMIC DNA]</scope>
    <source>
        <strain evidence="18 19">AD2</strain>
    </source>
</reference>
<feature type="repeat" description="CXXCXGXG motif" evidence="14">
    <location>
        <begin position="200"/>
        <end position="207"/>
    </location>
</feature>
<dbReference type="PANTHER" id="PTHR43096:SF48">
    <property type="entry name" value="CHAPERONE PROTEIN DNAJ"/>
    <property type="match status" value="1"/>
</dbReference>
<protein>
    <recommendedName>
        <fullName evidence="13 14">Chaperone protein DnaJ</fullName>
    </recommendedName>
</protein>
<dbReference type="GO" id="GO:0051082">
    <property type="term" value="F:unfolded protein binding"/>
    <property type="evidence" value="ECO:0007669"/>
    <property type="project" value="UniProtKB-UniRule"/>
</dbReference>
<evidence type="ECO:0000256" key="14">
    <source>
        <dbReference type="HAMAP-Rule" id="MF_01152"/>
    </source>
</evidence>
<evidence type="ECO:0000256" key="7">
    <source>
        <dbReference type="ARBA" id="ARBA00022771"/>
    </source>
</evidence>
<dbReference type="HAMAP" id="MF_01152">
    <property type="entry name" value="DnaJ"/>
    <property type="match status" value="1"/>
</dbReference>
<dbReference type="FunFam" id="2.10.230.10:FF:000002">
    <property type="entry name" value="Molecular chaperone DnaJ"/>
    <property type="match status" value="1"/>
</dbReference>